<keyword evidence="3" id="KW-1185">Reference proteome</keyword>
<dbReference type="InterPro" id="IPR029071">
    <property type="entry name" value="Ubiquitin-like_domsf"/>
</dbReference>
<proteinExistence type="predicted"/>
<feature type="domain" description="Ubiquitin-like" evidence="1">
    <location>
        <begin position="1"/>
        <end position="76"/>
    </location>
</feature>
<evidence type="ECO:0000259" key="1">
    <source>
        <dbReference type="PROSITE" id="PS50053"/>
    </source>
</evidence>
<dbReference type="SUPFAM" id="SSF54236">
    <property type="entry name" value="Ubiquitin-like"/>
    <property type="match status" value="1"/>
</dbReference>
<dbReference type="Proteomes" id="UP000315496">
    <property type="component" value="Chromosome 5"/>
</dbReference>
<evidence type="ECO:0000313" key="2">
    <source>
        <dbReference type="EMBL" id="TNJ26258.1"/>
    </source>
</evidence>
<accession>A0A4Z1SRK0</accession>
<name>A0A4Z1SRK0_GIAMU</name>
<reference evidence="2 3" key="1">
    <citation type="submission" date="2019-05" db="EMBL/GenBank/DDBJ databases">
        <title>The compact genome of Giardia muris reveals important steps in the evolution of intestinal protozoan parasites.</title>
        <authorList>
            <person name="Xu F."/>
            <person name="Jimenez-Gonzalez A."/>
            <person name="Einarsson E."/>
            <person name="Astvaldsson A."/>
            <person name="Peirasmaki D."/>
            <person name="Eckmann L."/>
            <person name="Andersson J.O."/>
            <person name="Svard S.G."/>
            <person name="Jerlstrom-Hultqvist J."/>
        </authorList>
    </citation>
    <scope>NUCLEOTIDE SEQUENCE [LARGE SCALE GENOMIC DNA]</scope>
    <source>
        <strain evidence="2 3">Roberts-Thomson</strain>
    </source>
</reference>
<evidence type="ECO:0000313" key="3">
    <source>
        <dbReference type="Proteomes" id="UP000315496"/>
    </source>
</evidence>
<dbReference type="EMBL" id="VDLU01000005">
    <property type="protein sequence ID" value="TNJ26258.1"/>
    <property type="molecule type" value="Genomic_DNA"/>
</dbReference>
<sequence>MLFVLVERGDHSYYLFLDEASRIEDACRVLGPLVSHPPEDLRLYFAGQPMSPDDTFADMAIDEDTPLTYKFKSQVGEDEEHNPVYDFV</sequence>
<dbReference type="PROSITE" id="PS50053">
    <property type="entry name" value="UBIQUITIN_2"/>
    <property type="match status" value="1"/>
</dbReference>
<protein>
    <recommendedName>
        <fullName evidence="1">Ubiquitin-like domain-containing protein</fullName>
    </recommendedName>
</protein>
<dbReference type="AlphaFoldDB" id="A0A4Z1SRK0"/>
<dbReference type="VEuPathDB" id="GiardiaDB:GMRT_13294"/>
<gene>
    <name evidence="2" type="ORF">GMRT_13294</name>
</gene>
<dbReference type="InterPro" id="IPR000626">
    <property type="entry name" value="Ubiquitin-like_dom"/>
</dbReference>
<organism evidence="2 3">
    <name type="scientific">Giardia muris</name>
    <dbReference type="NCBI Taxonomy" id="5742"/>
    <lineage>
        <taxon>Eukaryota</taxon>
        <taxon>Metamonada</taxon>
        <taxon>Diplomonadida</taxon>
        <taxon>Hexamitidae</taxon>
        <taxon>Giardiinae</taxon>
        <taxon>Giardia</taxon>
    </lineage>
</organism>
<comment type="caution">
    <text evidence="2">The sequence shown here is derived from an EMBL/GenBank/DDBJ whole genome shotgun (WGS) entry which is preliminary data.</text>
</comment>